<reference evidence="2" key="1">
    <citation type="submission" date="2017-02" db="UniProtKB">
        <authorList>
            <consortium name="WormBaseParasite"/>
        </authorList>
    </citation>
    <scope>IDENTIFICATION</scope>
</reference>
<accession>A0A0M3HKE6</accession>
<dbReference type="WBParaSite" id="ALUE_0000199101-mRNA-1">
    <property type="protein sequence ID" value="ALUE_0000199101-mRNA-1"/>
    <property type="gene ID" value="ALUE_0000199101"/>
</dbReference>
<keyword evidence="1" id="KW-1185">Reference proteome</keyword>
<dbReference type="AlphaFoldDB" id="A0A0M3HKE6"/>
<dbReference type="Proteomes" id="UP000036681">
    <property type="component" value="Unplaced"/>
</dbReference>
<sequence>MRVLSSLSHRHPYLHGYARRYFLLCFKHFIAFLQAAII</sequence>
<proteinExistence type="predicted"/>
<organism evidence="1 2">
    <name type="scientific">Ascaris lumbricoides</name>
    <name type="common">Giant roundworm</name>
    <dbReference type="NCBI Taxonomy" id="6252"/>
    <lineage>
        <taxon>Eukaryota</taxon>
        <taxon>Metazoa</taxon>
        <taxon>Ecdysozoa</taxon>
        <taxon>Nematoda</taxon>
        <taxon>Chromadorea</taxon>
        <taxon>Rhabditida</taxon>
        <taxon>Spirurina</taxon>
        <taxon>Ascaridomorpha</taxon>
        <taxon>Ascaridoidea</taxon>
        <taxon>Ascarididae</taxon>
        <taxon>Ascaris</taxon>
    </lineage>
</organism>
<protein>
    <submittedName>
        <fullName evidence="2">Uncharacterized protein</fullName>
    </submittedName>
</protein>
<evidence type="ECO:0000313" key="1">
    <source>
        <dbReference type="Proteomes" id="UP000036681"/>
    </source>
</evidence>
<evidence type="ECO:0000313" key="2">
    <source>
        <dbReference type="WBParaSite" id="ALUE_0000199101-mRNA-1"/>
    </source>
</evidence>
<name>A0A0M3HKE6_ASCLU</name>